<accession>A0AC61NDC9</accession>
<name>A0AC61NDC9_9CAUD</name>
<organism evidence="1 2">
    <name type="scientific">Acinetobacter phage vB_Api_3043-K38</name>
    <dbReference type="NCBI Taxonomy" id="2862717"/>
    <lineage>
        <taxon>Viruses</taxon>
        <taxon>Duplodnaviria</taxon>
        <taxon>Heunggongvirae</taxon>
        <taxon>Uroviricota</taxon>
        <taxon>Caudoviricetes</taxon>
        <taxon>Autographivirales</taxon>
        <taxon>Autoscriptoviridae</taxon>
        <taxon>Beijerinckvirinae</taxon>
        <taxon>Friunavirus</taxon>
        <taxon>Friunavirus 3043K38</taxon>
    </lineage>
</organism>
<protein>
    <submittedName>
        <fullName evidence="1">Tailspike protein</fullName>
    </submittedName>
</protein>
<dbReference type="EMBL" id="MZ593174">
    <property type="protein sequence ID" value="QYC50642.1"/>
    <property type="molecule type" value="Genomic_DNA"/>
</dbReference>
<proteinExistence type="predicted"/>
<reference evidence="1" key="1">
    <citation type="submission" date="2021-07" db="EMBL/GenBank/DDBJ databases">
        <authorList>
            <person name="Oliveira H."/>
            <person name="Save J."/>
            <person name="Marchet A."/>
            <person name="Resch G."/>
        </authorList>
    </citation>
    <scope>NUCLEOTIDE SEQUENCE</scope>
</reference>
<evidence type="ECO:0000313" key="2">
    <source>
        <dbReference type="Proteomes" id="UP000826303"/>
    </source>
</evidence>
<evidence type="ECO:0000313" key="1">
    <source>
        <dbReference type="EMBL" id="QYC50642.1"/>
    </source>
</evidence>
<sequence length="742" mass="79363">MNTLRSFTETVVTTPTDTFPISFEYSEKYDAVHVFLNGVAVEDLGYVVSNINAVTLKIEPAITAGTVRIERETDIDKMLYIFDAGALFIDQNVDADFKQIVHSQQEVRDGFIKLRSEVLPLVTGLEEALETASEAAEAAQDAANTAQEAAQEVRSAVLSETDLSTTAVWEGKTVYLKDRGLFIYTSGSWISAALSGASYVYPTTTSFSAAMVDAFNRAMTLGNGKVVVVSGKYTVDATVVTTLTKPLTLEFQSGCEVNNTTGITAFNIDINGKFLKVEGNGAQFPCNWDTPIETSPCLMKLNDYTLNMSCNVSNLRSGDTGTKQYTVGVLGVGLNLSIFDSCLFRAGTGFQIESRDTSNTSTHSMGNQFRDNVVYSTVAYRFVNNGALSTEGWTITGGEVISDTAFIVQRGTFTGYSIVGRISDIHVNAIRFGSFEGLNRLYVSQTDYQMNVVAGSTYTACIELKGCQSVQLGLGISRVFGAGASVNDQLSVLGLMTPNAGQSNAFINLTMHNTWLATASKPMVNVQSASAAAAIVITTNGAGAYPNRLITQGYEDRLNVAPNYPVDTTFVNNGYCSSSAVTFDAGTGVLTLTGKPVLGTVYDVGLGVVPSGSNIKSINSSPMMGKDFTLVFSAQNLVFTHSASLLTPAAQPYYVDSTCVVRVKSINYLTHRILDVSGAVQDRVVSKTTAQLQSATDAINTSVKYLGREVWNSTLSKFMKATGSSPTSTWVSTDGGTTLTPS</sequence>
<keyword evidence="2" id="KW-1185">Reference proteome</keyword>
<gene>
    <name evidence="1" type="ORF">3043_46</name>
</gene>
<dbReference type="Proteomes" id="UP000826303">
    <property type="component" value="Segment"/>
</dbReference>